<sequence>MRPATVLPPRSPRLGRGWYLAAVLSAVLAVGMCLLGWRQAEQADRIGANPVQVQGTVTQLSTGSGSYSSVTYRAGGQQHTAAALPLQDSAAVGDSVCLEHAADDAGAVRLCGDTYPQPAGVGLARASVPVAVVLFLLCVLRIVRHRRARAAQAARSGGGRVRTTVAFATEALADGMPAITHGKRSRRRRKGGRRALH</sequence>
<accession>A0A919GH45</accession>
<name>A0A919GH45_9ACTN</name>
<feature type="compositionally biased region" description="Basic residues" evidence="1">
    <location>
        <begin position="181"/>
        <end position="197"/>
    </location>
</feature>
<reference evidence="3" key="1">
    <citation type="journal article" date="2014" name="Int. J. Syst. Evol. Microbiol.">
        <title>Complete genome sequence of Corynebacterium casei LMG S-19264T (=DSM 44701T), isolated from a smear-ripened cheese.</title>
        <authorList>
            <consortium name="US DOE Joint Genome Institute (JGI-PGF)"/>
            <person name="Walter F."/>
            <person name="Albersmeier A."/>
            <person name="Kalinowski J."/>
            <person name="Ruckert C."/>
        </authorList>
    </citation>
    <scope>NUCLEOTIDE SEQUENCE</scope>
    <source>
        <strain evidence="3">JCM 4646</strain>
    </source>
</reference>
<reference evidence="3" key="2">
    <citation type="submission" date="2020-09" db="EMBL/GenBank/DDBJ databases">
        <authorList>
            <person name="Sun Q."/>
            <person name="Ohkuma M."/>
        </authorList>
    </citation>
    <scope>NUCLEOTIDE SEQUENCE</scope>
    <source>
        <strain evidence="3">JCM 4646</strain>
    </source>
</reference>
<dbReference type="RefSeq" id="WP_190215251.1">
    <property type="nucleotide sequence ID" value="NZ_BNBO01000073.1"/>
</dbReference>
<keyword evidence="2" id="KW-0812">Transmembrane</keyword>
<keyword evidence="4" id="KW-1185">Reference proteome</keyword>
<dbReference type="GeneID" id="95357578"/>
<dbReference type="EMBL" id="BNBO01000073">
    <property type="protein sequence ID" value="GHH84332.1"/>
    <property type="molecule type" value="Genomic_DNA"/>
</dbReference>
<keyword evidence="2" id="KW-0472">Membrane</keyword>
<keyword evidence="2" id="KW-1133">Transmembrane helix</keyword>
<dbReference type="AlphaFoldDB" id="A0A919GH45"/>
<organism evidence="3 4">
    <name type="scientific">Kitasatospora indigofera</name>
    <dbReference type="NCBI Taxonomy" id="67307"/>
    <lineage>
        <taxon>Bacteria</taxon>
        <taxon>Bacillati</taxon>
        <taxon>Actinomycetota</taxon>
        <taxon>Actinomycetes</taxon>
        <taxon>Kitasatosporales</taxon>
        <taxon>Streptomycetaceae</taxon>
        <taxon>Kitasatospora</taxon>
    </lineage>
</organism>
<evidence type="ECO:0000313" key="3">
    <source>
        <dbReference type="EMBL" id="GHH84332.1"/>
    </source>
</evidence>
<comment type="caution">
    <text evidence="3">The sequence shown here is derived from an EMBL/GenBank/DDBJ whole genome shotgun (WGS) entry which is preliminary data.</text>
</comment>
<feature type="region of interest" description="Disordered" evidence="1">
    <location>
        <begin position="178"/>
        <end position="197"/>
    </location>
</feature>
<proteinExistence type="predicted"/>
<feature type="transmembrane region" description="Helical" evidence="2">
    <location>
        <begin position="123"/>
        <end position="143"/>
    </location>
</feature>
<evidence type="ECO:0000313" key="4">
    <source>
        <dbReference type="Proteomes" id="UP000617734"/>
    </source>
</evidence>
<evidence type="ECO:0000256" key="1">
    <source>
        <dbReference type="SAM" id="MobiDB-lite"/>
    </source>
</evidence>
<protein>
    <submittedName>
        <fullName evidence="3">Uncharacterized protein</fullName>
    </submittedName>
</protein>
<feature type="transmembrane region" description="Helical" evidence="2">
    <location>
        <begin position="18"/>
        <end position="37"/>
    </location>
</feature>
<evidence type="ECO:0000256" key="2">
    <source>
        <dbReference type="SAM" id="Phobius"/>
    </source>
</evidence>
<dbReference type="Proteomes" id="UP000617734">
    <property type="component" value="Unassembled WGS sequence"/>
</dbReference>
<gene>
    <name evidence="3" type="ORF">GCM10018781_73370</name>
</gene>